<keyword evidence="1" id="KW-0472">Membrane</keyword>
<name>A0A6M5YU49_9BACT</name>
<evidence type="ECO:0000256" key="1">
    <source>
        <dbReference type="SAM" id="Phobius"/>
    </source>
</evidence>
<accession>A0A6M5YU49</accession>
<keyword evidence="1" id="KW-0812">Transmembrane</keyword>
<proteinExistence type="predicted"/>
<reference evidence="3" key="1">
    <citation type="submission" date="2020-05" db="EMBL/GenBank/DDBJ databases">
        <title>Frigoriglobus tundricola gen. nov., sp. nov., a psychrotolerant cellulolytic planctomycete of the family Gemmataceae with two divergent copies of 16S rRNA gene.</title>
        <authorList>
            <person name="Kulichevskaya I.S."/>
            <person name="Ivanova A.A."/>
            <person name="Naumoff D.G."/>
            <person name="Beletsky A.V."/>
            <person name="Rijpstra W.I.C."/>
            <person name="Sinninghe Damste J.S."/>
            <person name="Mardanov A.V."/>
            <person name="Ravin N.V."/>
            <person name="Dedysh S.N."/>
        </authorList>
    </citation>
    <scope>NUCLEOTIDE SEQUENCE [LARGE SCALE GENOMIC DNA]</scope>
    <source>
        <strain evidence="3">PL17</strain>
    </source>
</reference>
<keyword evidence="3" id="KW-1185">Reference proteome</keyword>
<gene>
    <name evidence="2" type="ORF">FTUN_4403</name>
</gene>
<sequence length="53" mass="5589">MDPSAGLEGLLCGLSVLAMTVLFVLWIGGFILRVAIGWTNKVVGGHGPVRLRP</sequence>
<protein>
    <submittedName>
        <fullName evidence="2">Uncharacterized protein</fullName>
    </submittedName>
</protein>
<dbReference type="AlphaFoldDB" id="A0A6M5YU49"/>
<dbReference type="EMBL" id="CP053452">
    <property type="protein sequence ID" value="QJW96843.1"/>
    <property type="molecule type" value="Genomic_DNA"/>
</dbReference>
<dbReference type="KEGG" id="ftj:FTUN_4403"/>
<evidence type="ECO:0000313" key="2">
    <source>
        <dbReference type="EMBL" id="QJW96843.1"/>
    </source>
</evidence>
<keyword evidence="1" id="KW-1133">Transmembrane helix</keyword>
<dbReference type="Proteomes" id="UP000503447">
    <property type="component" value="Chromosome"/>
</dbReference>
<organism evidence="2 3">
    <name type="scientific">Frigoriglobus tundricola</name>
    <dbReference type="NCBI Taxonomy" id="2774151"/>
    <lineage>
        <taxon>Bacteria</taxon>
        <taxon>Pseudomonadati</taxon>
        <taxon>Planctomycetota</taxon>
        <taxon>Planctomycetia</taxon>
        <taxon>Gemmatales</taxon>
        <taxon>Gemmataceae</taxon>
        <taxon>Frigoriglobus</taxon>
    </lineage>
</organism>
<feature type="transmembrane region" description="Helical" evidence="1">
    <location>
        <begin position="6"/>
        <end position="32"/>
    </location>
</feature>
<evidence type="ECO:0000313" key="3">
    <source>
        <dbReference type="Proteomes" id="UP000503447"/>
    </source>
</evidence>